<dbReference type="Pfam" id="PF19775">
    <property type="entry name" value="DUF6261"/>
    <property type="match status" value="1"/>
</dbReference>
<dbReference type="InterPro" id="IPR046228">
    <property type="entry name" value="DUF6261"/>
</dbReference>
<reference evidence="1 2" key="1">
    <citation type="submission" date="2022-08" db="EMBL/GenBank/DDBJ databases">
        <authorList>
            <person name="Zeman M."/>
            <person name="Kubasova T."/>
        </authorList>
    </citation>
    <scope>NUCLEOTIDE SEQUENCE [LARGE SCALE GENOMIC DNA]</scope>
    <source>
        <strain evidence="1 2">ET62</strain>
    </source>
</reference>
<protein>
    <submittedName>
        <fullName evidence="1">DUF6261 family protein</fullName>
    </submittedName>
</protein>
<proteinExistence type="predicted"/>
<dbReference type="EMBL" id="JANRHJ010000026">
    <property type="protein sequence ID" value="MCR8875312.1"/>
    <property type="molecule type" value="Genomic_DNA"/>
</dbReference>
<dbReference type="AlphaFoldDB" id="A0AAW5N7A3"/>
<comment type="caution">
    <text evidence="1">The sequence shown here is derived from an EMBL/GenBank/DDBJ whole genome shotgun (WGS) entry which is preliminary data.</text>
</comment>
<evidence type="ECO:0000313" key="1">
    <source>
        <dbReference type="EMBL" id="MCR8875312.1"/>
    </source>
</evidence>
<keyword evidence="2" id="KW-1185">Reference proteome</keyword>
<name>A0AAW5N7A3_9BACT</name>
<evidence type="ECO:0000313" key="2">
    <source>
        <dbReference type="Proteomes" id="UP001204579"/>
    </source>
</evidence>
<gene>
    <name evidence="1" type="ORF">NW209_15070</name>
</gene>
<organism evidence="1 2">
    <name type="scientific">Phocaeicola barnesiae</name>
    <dbReference type="NCBI Taxonomy" id="376804"/>
    <lineage>
        <taxon>Bacteria</taxon>
        <taxon>Pseudomonadati</taxon>
        <taxon>Bacteroidota</taxon>
        <taxon>Bacteroidia</taxon>
        <taxon>Bacteroidales</taxon>
        <taxon>Bacteroidaceae</taxon>
        <taxon>Phocaeicola</taxon>
    </lineage>
</organism>
<sequence>MKEIIYDFSRSKARNPQHAQFATDALAAIPQDVAEARGFAAQRAAFAAAVANELECFQPDKGYLETSEIVAADQARDKLFLFYKQIIQAYADYQPDADKQKAGSTLAFAFREAGDVPRLDYASETSTLTDLVEKLRQEPYVAALAAIDLADAPDELEAVNTAFNTIYLKRSAAERDRDADTSAAAARCLEALGSQNPTPLPEAVPEVRIEVELRRDADDLQSFGAAAHRVRIGDAVIRAYHGIGRRVLPGIFAMPRVGHHHRARTGKLCRAESLRAVGANVCRHTRPRRTAPHGIACCIDLQLRGVAEDVFDAHRQVLASRLCAARLILNDKRIISHPA</sequence>
<dbReference type="Proteomes" id="UP001204579">
    <property type="component" value="Unassembled WGS sequence"/>
</dbReference>
<accession>A0AAW5N7A3</accession>